<dbReference type="InterPro" id="IPR015657">
    <property type="entry name" value="Aminobutyraldehyde_DH"/>
</dbReference>
<dbReference type="PANTHER" id="PTHR11699">
    <property type="entry name" value="ALDEHYDE DEHYDROGENASE-RELATED"/>
    <property type="match status" value="1"/>
</dbReference>
<evidence type="ECO:0000256" key="2">
    <source>
        <dbReference type="ARBA" id="ARBA00023002"/>
    </source>
</evidence>
<accession>A0A1Q4K251</accession>
<dbReference type="InterPro" id="IPR015590">
    <property type="entry name" value="Aldehyde_DH_dom"/>
</dbReference>
<evidence type="ECO:0000313" key="6">
    <source>
        <dbReference type="EMBL" id="QIP41886.1"/>
    </source>
</evidence>
<dbReference type="OMA" id="CREGIRM"/>
<name>A0A1Q4K251_RHOER</name>
<dbReference type="RefSeq" id="WP_003946421.1">
    <property type="nucleotide sequence ID" value="NZ_AP018733.1"/>
</dbReference>
<evidence type="ECO:0000313" key="7">
    <source>
        <dbReference type="Proteomes" id="UP000502345"/>
    </source>
</evidence>
<sequence length="476" mass="50295">MSIVVLENYINGEFVASAATETLDLINPVDESVVGRTPVSTKEDVDAAVEAAQRAFETWGKTTPSVRQAALLKLADAIEAHSDEIVAAESANTGQAHQMIADEEVKVGADQMRFFAGAARLLEGKAAGEYMEGFTSYVRREPIGVVGQVTPWNYPFMMALWKIGPALAAGNTIVLKPSDTTPGSTLVLAKLSKGILPDGVFNVVLGNGGTGATLVENPALGLVSITGSVRAGIAVAVSAAQQLKRAHLELGGKAPAIVFGDVDIEKTATGIAEAAFFNGGQDCTAATRVIVHESIHDQLVEALVRNAEKLRPGAPSDPDAFYGPLNNINHFNAVSDKIANLPASAKIVTGGKRSGETGFFFEPTVITGVAQSDDIVQEETFGPILTVQSFSDEKEAITLANDVRFGLASSIWTKDHGVTQRVSAALDFGAVWINCHIPLVAEMPHGGFKYSGYGKDLSAYGVEDYTRLKHVMSSHD</sequence>
<dbReference type="InterPro" id="IPR016161">
    <property type="entry name" value="Ald_DH/histidinol_DH"/>
</dbReference>
<proteinExistence type="inferred from homology"/>
<reference evidence="6 7" key="1">
    <citation type="submission" date="2020-03" db="EMBL/GenBank/DDBJ databases">
        <title>Screen low temperature-resistant strains for efficient degradation of petroleum hydrocarbons under the low temperature.</title>
        <authorList>
            <person name="Wang Y."/>
            <person name="Chen J."/>
        </authorList>
    </citation>
    <scope>NUCLEOTIDE SEQUENCE [LARGE SCALE GENOMIC DNA]</scope>
    <source>
        <strain evidence="6 7">KB1</strain>
    </source>
</reference>
<keyword evidence="2 4" id="KW-0560">Oxidoreductase</keyword>
<comment type="similarity">
    <text evidence="1 4">Belongs to the aldehyde dehydrogenase family.</text>
</comment>
<organism evidence="6 7">
    <name type="scientific">Rhodococcus erythropolis</name>
    <name type="common">Arthrobacter picolinophilus</name>
    <dbReference type="NCBI Taxonomy" id="1833"/>
    <lineage>
        <taxon>Bacteria</taxon>
        <taxon>Bacillati</taxon>
        <taxon>Actinomycetota</taxon>
        <taxon>Actinomycetes</taxon>
        <taxon>Mycobacteriales</taxon>
        <taxon>Nocardiaceae</taxon>
        <taxon>Rhodococcus</taxon>
        <taxon>Rhodococcus erythropolis group</taxon>
    </lineage>
</organism>
<dbReference type="Gene3D" id="3.40.605.10">
    <property type="entry name" value="Aldehyde Dehydrogenase, Chain A, domain 1"/>
    <property type="match status" value="1"/>
</dbReference>
<dbReference type="GeneID" id="57485695"/>
<dbReference type="Gene3D" id="3.40.309.10">
    <property type="entry name" value="Aldehyde Dehydrogenase, Chain A, domain 2"/>
    <property type="match status" value="1"/>
</dbReference>
<dbReference type="STRING" id="1833.XU06_20875"/>
<evidence type="ECO:0000259" key="5">
    <source>
        <dbReference type="Pfam" id="PF00171"/>
    </source>
</evidence>
<dbReference type="Pfam" id="PF00171">
    <property type="entry name" value="Aldedh"/>
    <property type="match status" value="1"/>
</dbReference>
<dbReference type="OrthoDB" id="6882680at2"/>
<evidence type="ECO:0000256" key="1">
    <source>
        <dbReference type="ARBA" id="ARBA00009986"/>
    </source>
</evidence>
<dbReference type="InterPro" id="IPR016160">
    <property type="entry name" value="Ald_DH_CS_CYS"/>
</dbReference>
<evidence type="ECO:0000256" key="3">
    <source>
        <dbReference type="PROSITE-ProRule" id="PRU10007"/>
    </source>
</evidence>
<gene>
    <name evidence="6" type="ORF">G9444_4643</name>
</gene>
<dbReference type="CDD" id="cd07092">
    <property type="entry name" value="ALDH_ABALDH-YdcW"/>
    <property type="match status" value="1"/>
</dbReference>
<dbReference type="InterPro" id="IPR016163">
    <property type="entry name" value="Ald_DH_C"/>
</dbReference>
<feature type="active site" evidence="3">
    <location>
        <position position="249"/>
    </location>
</feature>
<dbReference type="FunFam" id="3.40.309.10:FF:000009">
    <property type="entry name" value="Aldehyde dehydrogenase A"/>
    <property type="match status" value="1"/>
</dbReference>
<protein>
    <submittedName>
        <fullName evidence="6">Gamma-aminobutyraldehyde dehydrogenase</fullName>
    </submittedName>
</protein>
<dbReference type="AlphaFoldDB" id="A0A1Q4K251"/>
<dbReference type="SUPFAM" id="SSF53720">
    <property type="entry name" value="ALDH-like"/>
    <property type="match status" value="1"/>
</dbReference>
<dbReference type="InterPro" id="IPR016162">
    <property type="entry name" value="Ald_DH_N"/>
</dbReference>
<evidence type="ECO:0000256" key="4">
    <source>
        <dbReference type="RuleBase" id="RU003345"/>
    </source>
</evidence>
<dbReference type="NCBIfam" id="NF010000">
    <property type="entry name" value="PRK13473.1"/>
    <property type="match status" value="1"/>
</dbReference>
<dbReference type="PROSITE" id="PS00687">
    <property type="entry name" value="ALDEHYDE_DEHYDR_GLU"/>
    <property type="match status" value="1"/>
</dbReference>
<dbReference type="PROSITE" id="PS00070">
    <property type="entry name" value="ALDEHYDE_DEHYDR_CYS"/>
    <property type="match status" value="1"/>
</dbReference>
<dbReference type="EMBL" id="CP050124">
    <property type="protein sequence ID" value="QIP41886.1"/>
    <property type="molecule type" value="Genomic_DNA"/>
</dbReference>
<dbReference type="InterPro" id="IPR029510">
    <property type="entry name" value="Ald_DH_CS_GLU"/>
</dbReference>
<dbReference type="Proteomes" id="UP000502345">
    <property type="component" value="Chromosome"/>
</dbReference>
<feature type="domain" description="Aldehyde dehydrogenase" evidence="5">
    <location>
        <begin position="15"/>
        <end position="471"/>
    </location>
</feature>
<dbReference type="GO" id="GO:0016620">
    <property type="term" value="F:oxidoreductase activity, acting on the aldehyde or oxo group of donors, NAD or NADP as acceptor"/>
    <property type="evidence" value="ECO:0007669"/>
    <property type="project" value="InterPro"/>
</dbReference>
<dbReference type="FunFam" id="3.40.605.10:FF:000007">
    <property type="entry name" value="NAD/NADP-dependent betaine aldehyde dehydrogenase"/>
    <property type="match status" value="1"/>
</dbReference>